<dbReference type="GO" id="GO:0000981">
    <property type="term" value="F:DNA-binding transcription factor activity, RNA polymerase II-specific"/>
    <property type="evidence" value="ECO:0007669"/>
    <property type="project" value="InterPro"/>
</dbReference>
<comment type="subcellular location">
    <subcellularLocation>
        <location evidence="1">Nucleus</location>
    </subcellularLocation>
</comment>
<sequence length="549" mass="61846">MFTLVVFHHDAFLPMTFLVSTESNALADIESIVINRNGKSDALSVRVHSPPHCRIHNPGRCALALVYEAVSIFGMSTRSYQGCWTCKRRRRRCDNGHPTCQNCAQRGVDCEGYEVRLRWGSGIASRGRFTGADKPLDENVPVRPRGRRRDLNRERRKLEAQPNGKPSSSCFRDLNGVLVELHDMDTTLLNPEASDHDKMLFDEFLRDGINVLHSTTARDSMLLPRLPELCQESSALYPICLAFQLSLSATHTASFFEYFDSALREFRSELARSTTLSDGTLTAGLLLCSIGLMHGLPWTMHLEGMHNILQSHGLDDPHRTATSFKFRTHLLEVMGVMDLPCFAVGRQTPCIGIWRRYCQSAGPRQGIEPVTGLPRSLVDLFAGIGMETTEQSFWDWPGEAGSFLQCYLWEAHRLAGILTLRRNARTSDQPRDIPGFSAWRQPNACPADTTVLVARILANLDALRLACVERPTEDTYIKNAVVFPFFVAGLEVEVMGRNPQWQSTIRNRALSSKQDEILLELLEEIWQRNEPTFDVNDLARAKDIEMGLL</sequence>
<dbReference type="PANTHER" id="PTHR37534:SF44">
    <property type="entry name" value="ZN(II)2CYS6 TRANSCRIPTION FACTOR (EUROFUNG)"/>
    <property type="match status" value="1"/>
</dbReference>
<keyword evidence="3" id="KW-0238">DNA-binding</keyword>
<dbReference type="Pfam" id="PF00172">
    <property type="entry name" value="Zn_clus"/>
    <property type="match status" value="1"/>
</dbReference>
<dbReference type="SUPFAM" id="SSF57701">
    <property type="entry name" value="Zn2/Cys6 DNA-binding domain"/>
    <property type="match status" value="1"/>
</dbReference>
<organism evidence="8 9">
    <name type="scientific">Penicillium cinerascens</name>
    <dbReference type="NCBI Taxonomy" id="70096"/>
    <lineage>
        <taxon>Eukaryota</taxon>
        <taxon>Fungi</taxon>
        <taxon>Dikarya</taxon>
        <taxon>Ascomycota</taxon>
        <taxon>Pezizomycotina</taxon>
        <taxon>Eurotiomycetes</taxon>
        <taxon>Eurotiomycetidae</taxon>
        <taxon>Eurotiales</taxon>
        <taxon>Aspergillaceae</taxon>
        <taxon>Penicillium</taxon>
    </lineage>
</organism>
<dbReference type="InterPro" id="IPR036864">
    <property type="entry name" value="Zn2-C6_fun-type_DNA-bd_sf"/>
</dbReference>
<dbReference type="PROSITE" id="PS50048">
    <property type="entry name" value="ZN2_CY6_FUNGAL_2"/>
    <property type="match status" value="1"/>
</dbReference>
<evidence type="ECO:0000259" key="7">
    <source>
        <dbReference type="PROSITE" id="PS50048"/>
    </source>
</evidence>
<dbReference type="RefSeq" id="XP_058307844.1">
    <property type="nucleotide sequence ID" value="XM_058453653.1"/>
</dbReference>
<dbReference type="Gene3D" id="4.10.240.10">
    <property type="entry name" value="Zn(2)-C6 fungal-type DNA-binding domain"/>
    <property type="match status" value="1"/>
</dbReference>
<evidence type="ECO:0000256" key="5">
    <source>
        <dbReference type="ARBA" id="ARBA00023242"/>
    </source>
</evidence>
<dbReference type="Pfam" id="PF11951">
    <property type="entry name" value="Fungal_trans_2"/>
    <property type="match status" value="1"/>
</dbReference>
<keyword evidence="5" id="KW-0539">Nucleus</keyword>
<dbReference type="PROSITE" id="PS00463">
    <property type="entry name" value="ZN2_CY6_FUNGAL_1"/>
    <property type="match status" value="1"/>
</dbReference>
<evidence type="ECO:0000313" key="9">
    <source>
        <dbReference type="Proteomes" id="UP001150904"/>
    </source>
</evidence>
<dbReference type="GO" id="GO:0005634">
    <property type="term" value="C:nucleus"/>
    <property type="evidence" value="ECO:0007669"/>
    <property type="project" value="UniProtKB-SubCell"/>
</dbReference>
<feature type="compositionally biased region" description="Basic and acidic residues" evidence="6">
    <location>
        <begin position="149"/>
        <end position="159"/>
    </location>
</feature>
<dbReference type="GO" id="GO:0045944">
    <property type="term" value="P:positive regulation of transcription by RNA polymerase II"/>
    <property type="evidence" value="ECO:0007669"/>
    <property type="project" value="TreeGrafter"/>
</dbReference>
<reference evidence="8" key="2">
    <citation type="journal article" date="2023" name="IMA Fungus">
        <title>Comparative genomic study of the Penicillium genus elucidates a diverse pangenome and 15 lateral gene transfer events.</title>
        <authorList>
            <person name="Petersen C."/>
            <person name="Sorensen T."/>
            <person name="Nielsen M.R."/>
            <person name="Sondergaard T.E."/>
            <person name="Sorensen J.L."/>
            <person name="Fitzpatrick D.A."/>
            <person name="Frisvad J.C."/>
            <person name="Nielsen K.L."/>
        </authorList>
    </citation>
    <scope>NUCLEOTIDE SEQUENCE</scope>
    <source>
        <strain evidence="8">IBT 15544</strain>
    </source>
</reference>
<dbReference type="PANTHER" id="PTHR37534">
    <property type="entry name" value="TRANSCRIPTIONAL ACTIVATOR PROTEIN UGA3"/>
    <property type="match status" value="1"/>
</dbReference>
<dbReference type="AlphaFoldDB" id="A0A9W9MIJ0"/>
<keyword evidence="9" id="KW-1185">Reference proteome</keyword>
<dbReference type="SMART" id="SM00066">
    <property type="entry name" value="GAL4"/>
    <property type="match status" value="1"/>
</dbReference>
<evidence type="ECO:0000256" key="1">
    <source>
        <dbReference type="ARBA" id="ARBA00004123"/>
    </source>
</evidence>
<evidence type="ECO:0000256" key="2">
    <source>
        <dbReference type="ARBA" id="ARBA00023015"/>
    </source>
</evidence>
<dbReference type="GO" id="GO:0000976">
    <property type="term" value="F:transcription cis-regulatory region binding"/>
    <property type="evidence" value="ECO:0007669"/>
    <property type="project" value="TreeGrafter"/>
</dbReference>
<feature type="region of interest" description="Disordered" evidence="6">
    <location>
        <begin position="130"/>
        <end position="169"/>
    </location>
</feature>
<reference evidence="8" key="1">
    <citation type="submission" date="2022-12" db="EMBL/GenBank/DDBJ databases">
        <authorList>
            <person name="Petersen C."/>
        </authorList>
    </citation>
    <scope>NUCLEOTIDE SEQUENCE</scope>
    <source>
        <strain evidence="8">IBT 15544</strain>
    </source>
</reference>
<dbReference type="GeneID" id="83180954"/>
<name>A0A9W9MIJ0_9EURO</name>
<protein>
    <recommendedName>
        <fullName evidence="7">Zn(2)-C6 fungal-type domain-containing protein</fullName>
    </recommendedName>
</protein>
<gene>
    <name evidence="8" type="ORF">N7498_006591</name>
</gene>
<proteinExistence type="predicted"/>
<dbReference type="InterPro" id="IPR021858">
    <property type="entry name" value="Fun_TF"/>
</dbReference>
<keyword evidence="2" id="KW-0805">Transcription regulation</keyword>
<evidence type="ECO:0000256" key="6">
    <source>
        <dbReference type="SAM" id="MobiDB-lite"/>
    </source>
</evidence>
<dbReference type="OrthoDB" id="3251668at2759"/>
<comment type="caution">
    <text evidence="8">The sequence shown here is derived from an EMBL/GenBank/DDBJ whole genome shotgun (WGS) entry which is preliminary data.</text>
</comment>
<dbReference type="EMBL" id="JAPQKR010000013">
    <property type="protein sequence ID" value="KAJ5201928.1"/>
    <property type="molecule type" value="Genomic_DNA"/>
</dbReference>
<keyword evidence="4" id="KW-0804">Transcription</keyword>
<evidence type="ECO:0000256" key="3">
    <source>
        <dbReference type="ARBA" id="ARBA00023125"/>
    </source>
</evidence>
<dbReference type="Proteomes" id="UP001150904">
    <property type="component" value="Unassembled WGS sequence"/>
</dbReference>
<evidence type="ECO:0000313" key="8">
    <source>
        <dbReference type="EMBL" id="KAJ5201928.1"/>
    </source>
</evidence>
<accession>A0A9W9MIJ0</accession>
<dbReference type="CDD" id="cd00067">
    <property type="entry name" value="GAL4"/>
    <property type="match status" value="1"/>
</dbReference>
<dbReference type="InterPro" id="IPR001138">
    <property type="entry name" value="Zn2Cys6_DnaBD"/>
</dbReference>
<dbReference type="GO" id="GO:0008270">
    <property type="term" value="F:zinc ion binding"/>
    <property type="evidence" value="ECO:0007669"/>
    <property type="project" value="InterPro"/>
</dbReference>
<evidence type="ECO:0000256" key="4">
    <source>
        <dbReference type="ARBA" id="ARBA00023163"/>
    </source>
</evidence>
<feature type="domain" description="Zn(2)-C6 fungal-type" evidence="7">
    <location>
        <begin position="82"/>
        <end position="110"/>
    </location>
</feature>